<sequence length="483" mass="48904">MHAGAARWLPFVFAAGLLFAATVEGQTLGMPALTTGDCATTSTGSVQCTKTRGVGFAPSATTDTTNAANIVSGRLRGTQMPASSNGTILYRSYAYTSTSYANDYTTVGTAPAIDAVGHLQFNSTAGSVTGQQAVVSSVVTNSENWAMKATFVLGTVGSSGSPAGGYGLVLGAKSVNPNAPQGMLLNYSTSAGALSISTFSGTGQGSSPLASVALPTPSVGDTVTLVFARRGATMYGIAQNGGAVTTVQWTDPLRGTSGNSILPNTSQFAVLDFGGTYTMTNLAITENSASNPNLCILGDSKTDGVGAFTMSSRWASMIDQYGPVDVFAGGGDMTAQVLAAFPVLVQKGCSTVVLASPFYNDLGWGTATATWQANYSSVVSQAKAAGMKVIHMLSIPTSNGQVNATAANAWVSQTYGPSGAGDTVVDPSVNFNASTMLIGDGIHPNYLGYAVVAADFVAQSGLTAAAGPVTYTVPSPLALYGQP</sequence>
<dbReference type="Gene3D" id="3.40.50.1110">
    <property type="entry name" value="SGNH hydrolase"/>
    <property type="match status" value="1"/>
</dbReference>
<feature type="domain" description="SGNH hydrolase-type esterase" evidence="2">
    <location>
        <begin position="296"/>
        <end position="451"/>
    </location>
</feature>
<dbReference type="GO" id="GO:0016787">
    <property type="term" value="F:hydrolase activity"/>
    <property type="evidence" value="ECO:0007669"/>
    <property type="project" value="UniProtKB-KW"/>
</dbReference>
<dbReference type="SUPFAM" id="SSF52266">
    <property type="entry name" value="SGNH hydrolase"/>
    <property type="match status" value="1"/>
</dbReference>
<evidence type="ECO:0000313" key="4">
    <source>
        <dbReference type="Proteomes" id="UP001634747"/>
    </source>
</evidence>
<feature type="signal peptide" evidence="1">
    <location>
        <begin position="1"/>
        <end position="20"/>
    </location>
</feature>
<name>A0ABW9KF46_9BACT</name>
<dbReference type="InterPro" id="IPR036514">
    <property type="entry name" value="SGNH_hydro_sf"/>
</dbReference>
<evidence type="ECO:0000259" key="2">
    <source>
        <dbReference type="Pfam" id="PF13472"/>
    </source>
</evidence>
<keyword evidence="4" id="KW-1185">Reference proteome</keyword>
<dbReference type="InterPro" id="IPR013830">
    <property type="entry name" value="SGNH_hydro"/>
</dbReference>
<accession>A0ABW9KF46</accession>
<protein>
    <submittedName>
        <fullName evidence="3">SGNH/GDSL hydrolase family protein</fullName>
    </submittedName>
</protein>
<dbReference type="EMBL" id="JBJYXY010000001">
    <property type="protein sequence ID" value="MFN2974270.1"/>
    <property type="molecule type" value="Genomic_DNA"/>
</dbReference>
<dbReference type="RefSeq" id="WP_263415130.1">
    <property type="nucleotide sequence ID" value="NZ_BAABBH010000001.1"/>
</dbReference>
<gene>
    <name evidence="3" type="ORF">ACK2TP_00700</name>
</gene>
<comment type="caution">
    <text evidence="3">The sequence shown here is derived from an EMBL/GenBank/DDBJ whole genome shotgun (WGS) entry which is preliminary data.</text>
</comment>
<keyword evidence="3" id="KW-0378">Hydrolase</keyword>
<keyword evidence="1" id="KW-0732">Signal</keyword>
<feature type="chain" id="PRO_5047346499" evidence="1">
    <location>
        <begin position="21"/>
        <end position="483"/>
    </location>
</feature>
<evidence type="ECO:0000256" key="1">
    <source>
        <dbReference type="SAM" id="SignalP"/>
    </source>
</evidence>
<evidence type="ECO:0000313" key="3">
    <source>
        <dbReference type="EMBL" id="MFN2974270.1"/>
    </source>
</evidence>
<reference evidence="3 4" key="1">
    <citation type="submission" date="2024-12" db="EMBL/GenBank/DDBJ databases">
        <authorList>
            <person name="Lee Y."/>
        </authorList>
    </citation>
    <scope>NUCLEOTIDE SEQUENCE [LARGE SCALE GENOMIC DNA]</scope>
    <source>
        <strain evidence="3 4">03SUJ4</strain>
    </source>
</reference>
<dbReference type="Proteomes" id="UP001634747">
    <property type="component" value="Unassembled WGS sequence"/>
</dbReference>
<organism evidence="3 4">
    <name type="scientific">Terriglobus aquaticus</name>
    <dbReference type="NCBI Taxonomy" id="940139"/>
    <lineage>
        <taxon>Bacteria</taxon>
        <taxon>Pseudomonadati</taxon>
        <taxon>Acidobacteriota</taxon>
        <taxon>Terriglobia</taxon>
        <taxon>Terriglobales</taxon>
        <taxon>Acidobacteriaceae</taxon>
        <taxon>Terriglobus</taxon>
    </lineage>
</organism>
<dbReference type="Pfam" id="PF13472">
    <property type="entry name" value="Lipase_GDSL_2"/>
    <property type="match status" value="1"/>
</dbReference>
<proteinExistence type="predicted"/>